<protein>
    <recommendedName>
        <fullName evidence="2">Resolvase HTH domain-containing protein</fullName>
    </recommendedName>
</protein>
<dbReference type="AlphaFoldDB" id="A0A0F9AJN5"/>
<feature type="non-terminal residue" evidence="1">
    <location>
        <position position="78"/>
    </location>
</feature>
<accession>A0A0F9AJN5</accession>
<sequence>MSYDPLIEAAEARHKVLLAELGALEKVISGHARPVGNPLLPRWTEEEVATLEALWSHGVSAKQIAGRLHRTASAVASM</sequence>
<gene>
    <name evidence="1" type="ORF">LCGC14_2562260</name>
</gene>
<reference evidence="1" key="1">
    <citation type="journal article" date="2015" name="Nature">
        <title>Complex archaea that bridge the gap between prokaryotes and eukaryotes.</title>
        <authorList>
            <person name="Spang A."/>
            <person name="Saw J.H."/>
            <person name="Jorgensen S.L."/>
            <person name="Zaremba-Niedzwiedzka K."/>
            <person name="Martijn J."/>
            <person name="Lind A.E."/>
            <person name="van Eijk R."/>
            <person name="Schleper C."/>
            <person name="Guy L."/>
            <person name="Ettema T.J."/>
        </authorList>
    </citation>
    <scope>NUCLEOTIDE SEQUENCE</scope>
</reference>
<dbReference type="Gene3D" id="1.10.10.60">
    <property type="entry name" value="Homeodomain-like"/>
    <property type="match status" value="1"/>
</dbReference>
<comment type="caution">
    <text evidence="1">The sequence shown here is derived from an EMBL/GenBank/DDBJ whole genome shotgun (WGS) entry which is preliminary data.</text>
</comment>
<evidence type="ECO:0000313" key="1">
    <source>
        <dbReference type="EMBL" id="KKL09794.1"/>
    </source>
</evidence>
<proteinExistence type="predicted"/>
<name>A0A0F9AJN5_9ZZZZ</name>
<organism evidence="1">
    <name type="scientific">marine sediment metagenome</name>
    <dbReference type="NCBI Taxonomy" id="412755"/>
    <lineage>
        <taxon>unclassified sequences</taxon>
        <taxon>metagenomes</taxon>
        <taxon>ecological metagenomes</taxon>
    </lineage>
</organism>
<evidence type="ECO:0008006" key="2">
    <source>
        <dbReference type="Google" id="ProtNLM"/>
    </source>
</evidence>
<dbReference type="EMBL" id="LAZR01042324">
    <property type="protein sequence ID" value="KKL09794.1"/>
    <property type="molecule type" value="Genomic_DNA"/>
</dbReference>